<keyword evidence="1" id="KW-0472">Membrane</keyword>
<comment type="caution">
    <text evidence="2">The sequence shown here is derived from an EMBL/GenBank/DDBJ whole genome shotgun (WGS) entry which is preliminary data.</text>
</comment>
<evidence type="ECO:0000313" key="3">
    <source>
        <dbReference type="Proteomes" id="UP001652504"/>
    </source>
</evidence>
<dbReference type="RefSeq" id="WP_263713444.1">
    <property type="nucleotide sequence ID" value="NZ_JAOWKX010000009.1"/>
</dbReference>
<keyword evidence="1" id="KW-0812">Transmembrane</keyword>
<name>A0ABT3ABU4_9ALTE</name>
<sequence>MLRLSQKAWNNVLIISMLLMIVLFSSTHNILLNNADKRPDVMQLLPEDAVIMSLQIGAHKIERIGQGWRMFPSVGYSESTLAQYISHWQTLMVRSSSDERVSSPYVVVIWLAGEAKGRVFKLFKKGEQTYLSSQGHYYVANNKLFSQLIPEELQ</sequence>
<evidence type="ECO:0008006" key="4">
    <source>
        <dbReference type="Google" id="ProtNLM"/>
    </source>
</evidence>
<accession>A0ABT3ABU4</accession>
<dbReference type="Proteomes" id="UP001652504">
    <property type="component" value="Unassembled WGS sequence"/>
</dbReference>
<keyword evidence="1" id="KW-1133">Transmembrane helix</keyword>
<gene>
    <name evidence="2" type="ORF">OE749_15785</name>
</gene>
<keyword evidence="3" id="KW-1185">Reference proteome</keyword>
<reference evidence="2 3" key="1">
    <citation type="submission" date="2022-10" db="EMBL/GenBank/DDBJ databases">
        <title>Aestuariibacter sp. AA17 isolated from Montipora capitata coral fragment.</title>
        <authorList>
            <person name="Emsley S.A."/>
            <person name="Pfannmuller K.M."/>
            <person name="Loughran R.M."/>
            <person name="Shlafstein M."/>
            <person name="Papke E."/>
            <person name="Saw J.H."/>
            <person name="Ushijima B."/>
            <person name="Videau P."/>
        </authorList>
    </citation>
    <scope>NUCLEOTIDE SEQUENCE [LARGE SCALE GENOMIC DNA]</scope>
    <source>
        <strain evidence="2 3">AA17</strain>
    </source>
</reference>
<feature type="transmembrane region" description="Helical" evidence="1">
    <location>
        <begin position="12"/>
        <end position="32"/>
    </location>
</feature>
<proteinExistence type="predicted"/>
<dbReference type="EMBL" id="JAOWKX010000009">
    <property type="protein sequence ID" value="MCV2886154.1"/>
    <property type="molecule type" value="Genomic_DNA"/>
</dbReference>
<evidence type="ECO:0000256" key="1">
    <source>
        <dbReference type="SAM" id="Phobius"/>
    </source>
</evidence>
<organism evidence="2 3">
    <name type="scientific">Fluctibacter corallii</name>
    <dbReference type="NCBI Taxonomy" id="2984329"/>
    <lineage>
        <taxon>Bacteria</taxon>
        <taxon>Pseudomonadati</taxon>
        <taxon>Pseudomonadota</taxon>
        <taxon>Gammaproteobacteria</taxon>
        <taxon>Alteromonadales</taxon>
        <taxon>Alteromonadaceae</taxon>
        <taxon>Fluctibacter</taxon>
    </lineage>
</organism>
<protein>
    <recommendedName>
        <fullName evidence="4">DUF4340 domain-containing protein</fullName>
    </recommendedName>
</protein>
<evidence type="ECO:0000313" key="2">
    <source>
        <dbReference type="EMBL" id="MCV2886154.1"/>
    </source>
</evidence>